<keyword evidence="3" id="KW-1185">Reference proteome</keyword>
<dbReference type="RefSeq" id="WP_227615228.1">
    <property type="nucleotide sequence ID" value="NZ_JAJEPR010000013.1"/>
</dbReference>
<dbReference type="EMBL" id="JAJEPR010000013">
    <property type="protein sequence ID" value="MCC2190038.1"/>
    <property type="molecule type" value="Genomic_DNA"/>
</dbReference>
<evidence type="ECO:0000313" key="3">
    <source>
        <dbReference type="Proteomes" id="UP001197875"/>
    </source>
</evidence>
<keyword evidence="1" id="KW-0732">Signal</keyword>
<dbReference type="SUPFAM" id="SSF69360">
    <property type="entry name" value="Cell wall binding repeat"/>
    <property type="match status" value="1"/>
</dbReference>
<feature type="signal peptide" evidence="1">
    <location>
        <begin position="1"/>
        <end position="26"/>
    </location>
</feature>
<accession>A0AAE3DTC2</accession>
<organism evidence="2 3">
    <name type="scientific">Fusicatenibacter faecihominis</name>
    <dbReference type="NCBI Taxonomy" id="2881276"/>
    <lineage>
        <taxon>Bacteria</taxon>
        <taxon>Bacillati</taxon>
        <taxon>Bacillota</taxon>
        <taxon>Clostridia</taxon>
        <taxon>Lachnospirales</taxon>
        <taxon>Lachnospiraceae</taxon>
        <taxon>Fusicatenibacter</taxon>
    </lineage>
</organism>
<protein>
    <submittedName>
        <fullName evidence="2">Uncharacterized protein</fullName>
    </submittedName>
</protein>
<comment type="caution">
    <text evidence="2">The sequence shown here is derived from an EMBL/GenBank/DDBJ whole genome shotgun (WGS) entry which is preliminary data.</text>
</comment>
<gene>
    <name evidence="2" type="ORF">LKD71_09510</name>
</gene>
<sequence length="250" mass="28124">MKRRSAQKFMVGFLTMLAAGTLPGSAYTVSADSMDFVEYDMTTGAENYFTVTVPGEDTGDLTMQGLAGEPEDADGDLTMPGYQGRPDPTPATAKKKNCWVKKGSYYYYYNSRGKLLRNGIYQIKGKNYCFDKYGRRRTGKILNTDGSYSTFSKKTGEEVSRYFPLKITSISKNTLKGIAYKADKNHKRNYEISLKRVKLVDVKNHDITTAELKKGSVVRLFVKSTGTGQNRKDKITKIQAVRQLVWEEAK</sequence>
<proteinExistence type="predicted"/>
<evidence type="ECO:0000313" key="2">
    <source>
        <dbReference type="EMBL" id="MCC2190038.1"/>
    </source>
</evidence>
<dbReference type="AlphaFoldDB" id="A0AAE3DTC2"/>
<feature type="chain" id="PRO_5042254248" evidence="1">
    <location>
        <begin position="27"/>
        <end position="250"/>
    </location>
</feature>
<dbReference type="Gene3D" id="2.10.270.10">
    <property type="entry name" value="Cholin Binding"/>
    <property type="match status" value="1"/>
</dbReference>
<dbReference type="Proteomes" id="UP001197875">
    <property type="component" value="Unassembled WGS sequence"/>
</dbReference>
<evidence type="ECO:0000256" key="1">
    <source>
        <dbReference type="SAM" id="SignalP"/>
    </source>
</evidence>
<reference evidence="2 3" key="1">
    <citation type="submission" date="2021-10" db="EMBL/GenBank/DDBJ databases">
        <title>Anaerobic single-cell dispensing facilitates the cultivation of human gut bacteria.</title>
        <authorList>
            <person name="Afrizal A."/>
        </authorList>
    </citation>
    <scope>NUCLEOTIDE SEQUENCE [LARGE SCALE GENOMIC DNA]</scope>
    <source>
        <strain evidence="2 3">CLA-AA-H277</strain>
    </source>
</reference>
<name>A0AAE3DTC2_9FIRM</name>